<dbReference type="PANTHER" id="PTHR12533:SF11">
    <property type="entry name" value="NUCLEAR FACTOR OF ACTIVATED T-CELLS, CYTOPLASMIC 4"/>
    <property type="match status" value="1"/>
</dbReference>
<sequence>MGAAPGWEEGELEFKLVFEEDPPPPPRGPSPCRSGERPDISTDGFQSATHTGQRIGIPAGQPSTNLRAGMHSPPPRRALVREYSGTYESLPARSIQVSESRVLECPSIQITTISPEEEFAPAGGSYWGWWGPSPASSPSSRGWLSPASSCDSLLVEEEELNEATAQFCLSPSSRPTSPGGKKRRNSPLPSPCTSGGAVTPRNTPAPLQSTDTSRQNQASPSSLELNIPQKTRKTSLGQVSPREVESDQAQLPGVTLPSTRPPCRSGETSPLWAWTTCVCLPPGMGKSPSQCPQPPLQGRTDAARHAPSVIPVFRSSVTEADVFLHLHYKGPSVFRPQRGAPSHPDTAGNRKTDDVLRGF</sequence>
<feature type="region of interest" description="Disordered" evidence="1">
    <location>
        <begin position="165"/>
        <end position="267"/>
    </location>
</feature>
<dbReference type="OrthoDB" id="5346094at2759"/>
<dbReference type="PANTHER" id="PTHR12533">
    <property type="entry name" value="NFAT"/>
    <property type="match status" value="1"/>
</dbReference>
<dbReference type="GO" id="GO:0033173">
    <property type="term" value="P:calcineurin-NFAT signaling cascade"/>
    <property type="evidence" value="ECO:0007669"/>
    <property type="project" value="TreeGrafter"/>
</dbReference>
<evidence type="ECO:0000256" key="1">
    <source>
        <dbReference type="SAM" id="MobiDB-lite"/>
    </source>
</evidence>
<feature type="region of interest" description="Disordered" evidence="1">
    <location>
        <begin position="334"/>
        <end position="359"/>
    </location>
</feature>
<dbReference type="GO" id="GO:0000978">
    <property type="term" value="F:RNA polymerase II cis-regulatory region sequence-specific DNA binding"/>
    <property type="evidence" value="ECO:0007669"/>
    <property type="project" value="TreeGrafter"/>
</dbReference>
<proteinExistence type="predicted"/>
<evidence type="ECO:0000313" key="3">
    <source>
        <dbReference type="Proteomes" id="UP001152622"/>
    </source>
</evidence>
<gene>
    <name evidence="2" type="ORF">SKAU_G00287250</name>
</gene>
<evidence type="ECO:0000313" key="2">
    <source>
        <dbReference type="EMBL" id="KAJ8347324.1"/>
    </source>
</evidence>
<dbReference type="InterPro" id="IPR008366">
    <property type="entry name" value="NFAT"/>
</dbReference>
<reference evidence="2" key="1">
    <citation type="journal article" date="2023" name="Science">
        <title>Genome structures resolve the early diversification of teleost fishes.</title>
        <authorList>
            <person name="Parey E."/>
            <person name="Louis A."/>
            <person name="Montfort J."/>
            <person name="Bouchez O."/>
            <person name="Roques C."/>
            <person name="Iampietro C."/>
            <person name="Lluch J."/>
            <person name="Castinel A."/>
            <person name="Donnadieu C."/>
            <person name="Desvignes T."/>
            <person name="Floi Bucao C."/>
            <person name="Jouanno E."/>
            <person name="Wen M."/>
            <person name="Mejri S."/>
            <person name="Dirks R."/>
            <person name="Jansen H."/>
            <person name="Henkel C."/>
            <person name="Chen W.J."/>
            <person name="Zahm M."/>
            <person name="Cabau C."/>
            <person name="Klopp C."/>
            <person name="Thompson A.W."/>
            <person name="Robinson-Rechavi M."/>
            <person name="Braasch I."/>
            <person name="Lecointre G."/>
            <person name="Bobe J."/>
            <person name="Postlethwait J.H."/>
            <person name="Berthelot C."/>
            <person name="Roest Crollius H."/>
            <person name="Guiguen Y."/>
        </authorList>
    </citation>
    <scope>NUCLEOTIDE SEQUENCE</scope>
    <source>
        <strain evidence="2">WJC10195</strain>
    </source>
</reference>
<name>A0A9Q1EYG7_SYNKA</name>
<comment type="caution">
    <text evidence="2">The sequence shown here is derived from an EMBL/GenBank/DDBJ whole genome shotgun (WGS) entry which is preliminary data.</text>
</comment>
<feature type="region of interest" description="Disordered" evidence="1">
    <location>
        <begin position="17"/>
        <end position="73"/>
    </location>
</feature>
<dbReference type="AlphaFoldDB" id="A0A9Q1EYG7"/>
<protein>
    <submittedName>
        <fullName evidence="2">Uncharacterized protein</fullName>
    </submittedName>
</protein>
<keyword evidence="3" id="KW-1185">Reference proteome</keyword>
<dbReference type="EMBL" id="JAINUF010000011">
    <property type="protein sequence ID" value="KAJ8347324.1"/>
    <property type="molecule type" value="Genomic_DNA"/>
</dbReference>
<feature type="compositionally biased region" description="Polar residues" evidence="1">
    <location>
        <begin position="165"/>
        <end position="176"/>
    </location>
</feature>
<feature type="compositionally biased region" description="Polar residues" evidence="1">
    <location>
        <begin position="200"/>
        <end position="224"/>
    </location>
</feature>
<dbReference type="GO" id="GO:0000981">
    <property type="term" value="F:DNA-binding transcription factor activity, RNA polymerase II-specific"/>
    <property type="evidence" value="ECO:0007669"/>
    <property type="project" value="TreeGrafter"/>
</dbReference>
<dbReference type="Proteomes" id="UP001152622">
    <property type="component" value="Chromosome 11"/>
</dbReference>
<feature type="compositionally biased region" description="Polar residues" evidence="1">
    <location>
        <begin position="43"/>
        <end position="52"/>
    </location>
</feature>
<feature type="compositionally biased region" description="Basic and acidic residues" evidence="1">
    <location>
        <begin position="348"/>
        <end position="359"/>
    </location>
</feature>
<organism evidence="2 3">
    <name type="scientific">Synaphobranchus kaupii</name>
    <name type="common">Kaup's arrowtooth eel</name>
    <dbReference type="NCBI Taxonomy" id="118154"/>
    <lineage>
        <taxon>Eukaryota</taxon>
        <taxon>Metazoa</taxon>
        <taxon>Chordata</taxon>
        <taxon>Craniata</taxon>
        <taxon>Vertebrata</taxon>
        <taxon>Euteleostomi</taxon>
        <taxon>Actinopterygii</taxon>
        <taxon>Neopterygii</taxon>
        <taxon>Teleostei</taxon>
        <taxon>Anguilliformes</taxon>
        <taxon>Synaphobranchidae</taxon>
        <taxon>Synaphobranchus</taxon>
    </lineage>
</organism>
<dbReference type="GO" id="GO:0005667">
    <property type="term" value="C:transcription regulator complex"/>
    <property type="evidence" value="ECO:0007669"/>
    <property type="project" value="TreeGrafter"/>
</dbReference>
<accession>A0A9Q1EYG7</accession>